<dbReference type="PANTHER" id="PTHR46558:SF13">
    <property type="entry name" value="HTH-TYPE TRANSCRIPTIONAL REGULATOR IMMR"/>
    <property type="match status" value="1"/>
</dbReference>
<name>A0ABS4KDJ4_9FIRM</name>
<evidence type="ECO:0000313" key="4">
    <source>
        <dbReference type="EMBL" id="MBP2025837.1"/>
    </source>
</evidence>
<proteinExistence type="predicted"/>
<feature type="domain" description="HTH cro/C1-type" evidence="3">
    <location>
        <begin position="7"/>
        <end position="61"/>
    </location>
</feature>
<dbReference type="EMBL" id="JAGGLJ010000013">
    <property type="protein sequence ID" value="MBP2025837.1"/>
    <property type="molecule type" value="Genomic_DNA"/>
</dbReference>
<dbReference type="Proteomes" id="UP001519306">
    <property type="component" value="Unassembled WGS sequence"/>
</dbReference>
<reference evidence="4 5" key="1">
    <citation type="submission" date="2021-03" db="EMBL/GenBank/DDBJ databases">
        <title>Genomic Encyclopedia of Type Strains, Phase IV (KMG-IV): sequencing the most valuable type-strain genomes for metagenomic binning, comparative biology and taxonomic classification.</title>
        <authorList>
            <person name="Goeker M."/>
        </authorList>
    </citation>
    <scope>NUCLEOTIDE SEQUENCE [LARGE SCALE GENOMIC DNA]</scope>
    <source>
        <strain evidence="4 5">DSM 27563</strain>
    </source>
</reference>
<dbReference type="PROSITE" id="PS50943">
    <property type="entry name" value="HTH_CROC1"/>
    <property type="match status" value="1"/>
</dbReference>
<organism evidence="4 5">
    <name type="scientific">Peptoniphilus stercorisuis</name>
    <dbReference type="NCBI Taxonomy" id="1436965"/>
    <lineage>
        <taxon>Bacteria</taxon>
        <taxon>Bacillati</taxon>
        <taxon>Bacillota</taxon>
        <taxon>Tissierellia</taxon>
        <taxon>Tissierellales</taxon>
        <taxon>Peptoniphilaceae</taxon>
        <taxon>Peptoniphilus</taxon>
    </lineage>
</organism>
<feature type="coiled-coil region" evidence="2">
    <location>
        <begin position="55"/>
        <end position="115"/>
    </location>
</feature>
<dbReference type="InterPro" id="IPR010982">
    <property type="entry name" value="Lambda_DNA-bd_dom_sf"/>
</dbReference>
<dbReference type="CDD" id="cd00093">
    <property type="entry name" value="HTH_XRE"/>
    <property type="match status" value="1"/>
</dbReference>
<gene>
    <name evidence="4" type="ORF">J2Z71_001386</name>
</gene>
<evidence type="ECO:0000256" key="2">
    <source>
        <dbReference type="SAM" id="Coils"/>
    </source>
</evidence>
<evidence type="ECO:0000256" key="1">
    <source>
        <dbReference type="ARBA" id="ARBA00023125"/>
    </source>
</evidence>
<dbReference type="Pfam" id="PF12844">
    <property type="entry name" value="HTH_19"/>
    <property type="match status" value="1"/>
</dbReference>
<accession>A0ABS4KDJ4</accession>
<evidence type="ECO:0000313" key="5">
    <source>
        <dbReference type="Proteomes" id="UP001519306"/>
    </source>
</evidence>
<dbReference type="PANTHER" id="PTHR46558">
    <property type="entry name" value="TRACRIPTIONAL REGULATORY PROTEIN-RELATED-RELATED"/>
    <property type="match status" value="1"/>
</dbReference>
<dbReference type="SMART" id="SM00530">
    <property type="entry name" value="HTH_XRE"/>
    <property type="match status" value="1"/>
</dbReference>
<dbReference type="RefSeq" id="WP_210061406.1">
    <property type="nucleotide sequence ID" value="NZ_JAGGLJ010000013.1"/>
</dbReference>
<dbReference type="SUPFAM" id="SSF47413">
    <property type="entry name" value="lambda repressor-like DNA-binding domains"/>
    <property type="match status" value="1"/>
</dbReference>
<sequence>MSLGKKLTELRKENGYSKEEISYMIGAKEEDIIKWEEDLVVPDESIINALCALYNINYEFLVNKEKEEIKNEEKEIDWSKVWENKYPILKDYENFKNIENYYKKIELLCENLEREYNISNLDSFLIVKDMIYKKYKKDDENKK</sequence>
<keyword evidence="1" id="KW-0238">DNA-binding</keyword>
<keyword evidence="5" id="KW-1185">Reference proteome</keyword>
<protein>
    <submittedName>
        <fullName evidence="4">Transcriptional regulator with XRE-family HTH domain</fullName>
    </submittedName>
</protein>
<dbReference type="InterPro" id="IPR001387">
    <property type="entry name" value="Cro/C1-type_HTH"/>
</dbReference>
<evidence type="ECO:0000259" key="3">
    <source>
        <dbReference type="PROSITE" id="PS50943"/>
    </source>
</evidence>
<dbReference type="Gene3D" id="1.10.260.40">
    <property type="entry name" value="lambda repressor-like DNA-binding domains"/>
    <property type="match status" value="1"/>
</dbReference>
<comment type="caution">
    <text evidence="4">The sequence shown here is derived from an EMBL/GenBank/DDBJ whole genome shotgun (WGS) entry which is preliminary data.</text>
</comment>
<keyword evidence="2" id="KW-0175">Coiled coil</keyword>